<dbReference type="GeneTree" id="ENSGT00940000156431"/>
<comment type="catalytic activity">
    <reaction evidence="19">
        <text>L-lysyl(20)-[histone H4] + S-adenosyl-L-methionine = N(6)-methyl-L-lysyl(20)-[histone H4] + S-adenosyl-L-homocysteine + H(+)</text>
        <dbReference type="Rhea" id="RHEA:60344"/>
        <dbReference type="Rhea" id="RHEA-COMP:15554"/>
        <dbReference type="Rhea" id="RHEA-COMP:15555"/>
        <dbReference type="ChEBI" id="CHEBI:15378"/>
        <dbReference type="ChEBI" id="CHEBI:29969"/>
        <dbReference type="ChEBI" id="CHEBI:57856"/>
        <dbReference type="ChEBI" id="CHEBI:59789"/>
        <dbReference type="ChEBI" id="CHEBI:61929"/>
        <dbReference type="EC" id="2.1.1.361"/>
    </reaction>
    <physiologicalReaction direction="left-to-right" evidence="19">
        <dbReference type="Rhea" id="RHEA:60345"/>
    </physiologicalReaction>
</comment>
<keyword evidence="13" id="KW-0156">Chromatin regulator</keyword>
<reference evidence="24" key="1">
    <citation type="submission" date="2025-08" db="UniProtKB">
        <authorList>
            <consortium name="Ensembl"/>
        </authorList>
    </citation>
    <scope>IDENTIFICATION</scope>
</reference>
<dbReference type="PANTHER" id="PTHR12977:SF12">
    <property type="entry name" value="HISTONE-LYSINE N-METHYLTRANSFERASE KMT5B"/>
    <property type="match status" value="1"/>
</dbReference>
<proteinExistence type="predicted"/>
<feature type="compositionally biased region" description="Basic and acidic residues" evidence="22">
    <location>
        <begin position="564"/>
        <end position="579"/>
    </location>
</feature>
<dbReference type="GO" id="GO:0000779">
    <property type="term" value="C:condensed chromosome, centromeric region"/>
    <property type="evidence" value="ECO:0007669"/>
    <property type="project" value="UniProtKB-ARBA"/>
</dbReference>
<comment type="catalytic activity">
    <reaction evidence="20">
        <text>N(6),N(6)-dimethyl-L-lysyl(20)-[histone H4] + S-adenosyl-L-methionine = N(6),N(6),N(6)-trimethyl-L-lysyl(20)-[histone H4] + S-adenosyl-L-homocysteine + H(+)</text>
        <dbReference type="Rhea" id="RHEA:61992"/>
        <dbReference type="Rhea" id="RHEA-COMP:15556"/>
        <dbReference type="Rhea" id="RHEA-COMP:15998"/>
        <dbReference type="ChEBI" id="CHEBI:15378"/>
        <dbReference type="ChEBI" id="CHEBI:57856"/>
        <dbReference type="ChEBI" id="CHEBI:59789"/>
        <dbReference type="ChEBI" id="CHEBI:61961"/>
        <dbReference type="ChEBI" id="CHEBI:61976"/>
    </reaction>
    <physiologicalReaction direction="left-to-right" evidence="20">
        <dbReference type="Rhea" id="RHEA:61993"/>
    </physiologicalReaction>
</comment>
<dbReference type="InterPro" id="IPR044424">
    <property type="entry name" value="KMT5B_SET"/>
</dbReference>
<dbReference type="GO" id="GO:0032259">
    <property type="term" value="P:methylation"/>
    <property type="evidence" value="ECO:0007669"/>
    <property type="project" value="UniProtKB-KW"/>
</dbReference>
<evidence type="ECO:0000256" key="15">
    <source>
        <dbReference type="ARBA" id="ARBA00023163"/>
    </source>
</evidence>
<keyword evidence="7" id="KW-0517">Myogenesis</keyword>
<evidence type="ECO:0000256" key="22">
    <source>
        <dbReference type="SAM" id="MobiDB-lite"/>
    </source>
</evidence>
<feature type="region of interest" description="Disordered" evidence="22">
    <location>
        <begin position="491"/>
        <end position="511"/>
    </location>
</feature>
<keyword evidence="6" id="KW-0678">Repressor</keyword>
<evidence type="ECO:0000313" key="25">
    <source>
        <dbReference type="Proteomes" id="UP000694398"/>
    </source>
</evidence>
<dbReference type="Gene3D" id="2.170.270.10">
    <property type="entry name" value="SET domain"/>
    <property type="match status" value="1"/>
</dbReference>
<evidence type="ECO:0000256" key="7">
    <source>
        <dbReference type="ARBA" id="ARBA00022541"/>
    </source>
</evidence>
<dbReference type="EC" id="2.1.1.361" evidence="3"/>
<evidence type="ECO:0000256" key="9">
    <source>
        <dbReference type="ARBA" id="ARBA00022679"/>
    </source>
</evidence>
<dbReference type="PROSITE" id="PS50280">
    <property type="entry name" value="SET"/>
    <property type="match status" value="1"/>
</dbReference>
<reference evidence="24" key="2">
    <citation type="submission" date="2025-09" db="UniProtKB">
        <authorList>
            <consortium name="Ensembl"/>
        </authorList>
    </citation>
    <scope>IDENTIFICATION</scope>
</reference>
<dbReference type="InterPro" id="IPR046341">
    <property type="entry name" value="SET_dom_sf"/>
</dbReference>
<dbReference type="GO" id="GO:0046872">
    <property type="term" value="F:metal ion binding"/>
    <property type="evidence" value="ECO:0007669"/>
    <property type="project" value="UniProtKB-KW"/>
</dbReference>
<dbReference type="Gene3D" id="1.10.10.1700">
    <property type="entry name" value="Histone-lysine N-methyltransferase"/>
    <property type="match status" value="1"/>
</dbReference>
<dbReference type="AlphaFoldDB" id="A0A8C2W7B1"/>
<feature type="compositionally biased region" description="Acidic residues" evidence="22">
    <location>
        <begin position="806"/>
        <end position="822"/>
    </location>
</feature>
<feature type="region of interest" description="Disordered" evidence="22">
    <location>
        <begin position="789"/>
        <end position="823"/>
    </location>
</feature>
<keyword evidence="16" id="KW-0539">Nucleus</keyword>
<evidence type="ECO:0000256" key="2">
    <source>
        <dbReference type="ARBA" id="ARBA00004286"/>
    </source>
</evidence>
<dbReference type="FunFam" id="2.170.270.10:FF:000006">
    <property type="entry name" value="Histone-lysine N-methyltransferase"/>
    <property type="match status" value="1"/>
</dbReference>
<dbReference type="GO" id="GO:0007517">
    <property type="term" value="P:muscle organ development"/>
    <property type="evidence" value="ECO:0007669"/>
    <property type="project" value="UniProtKB-KW"/>
</dbReference>
<evidence type="ECO:0000256" key="4">
    <source>
        <dbReference type="ARBA" id="ARBA00012188"/>
    </source>
</evidence>
<organism evidence="24 25">
    <name type="scientific">Chinchilla lanigera</name>
    <name type="common">Long-tailed chinchilla</name>
    <name type="synonym">Chinchilla villidera</name>
    <dbReference type="NCBI Taxonomy" id="34839"/>
    <lineage>
        <taxon>Eukaryota</taxon>
        <taxon>Metazoa</taxon>
        <taxon>Chordata</taxon>
        <taxon>Craniata</taxon>
        <taxon>Vertebrata</taxon>
        <taxon>Euteleostomi</taxon>
        <taxon>Mammalia</taxon>
        <taxon>Eutheria</taxon>
        <taxon>Euarchontoglires</taxon>
        <taxon>Glires</taxon>
        <taxon>Rodentia</taxon>
        <taxon>Hystricomorpha</taxon>
        <taxon>Chinchillidae</taxon>
        <taxon>Chinchilla</taxon>
    </lineage>
</organism>
<feature type="region of interest" description="Disordered" evidence="22">
    <location>
        <begin position="689"/>
        <end position="713"/>
    </location>
</feature>
<evidence type="ECO:0000256" key="14">
    <source>
        <dbReference type="ARBA" id="ARBA00023015"/>
    </source>
</evidence>
<dbReference type="InterPro" id="IPR025790">
    <property type="entry name" value="Suv4-20_animal"/>
</dbReference>
<evidence type="ECO:0000256" key="17">
    <source>
        <dbReference type="ARBA" id="ARBA00031786"/>
    </source>
</evidence>
<evidence type="ECO:0000256" key="5">
    <source>
        <dbReference type="ARBA" id="ARBA00022454"/>
    </source>
</evidence>
<sequence>MKWLGESKNMVMNGRRNGGKLSNDHQQNQSKLQHTGKDTLKTGRNTVERRSSRCNGNSGFEGQSRYVPSSGMSAKELCENDDLATSLVLDPYLGFQTHKMNTRFRPIKGRQEELKEVIERFKKDEHLEKAFKCLTSGEWARHYFLNKNKMQEKLFKEHVFIYLRMFATDSGFEILPCNRYSSEQNGAKIVATKEWKRNDKIELLVGCIAELSEIEENMLLRHGENDFSVMYSTRKNCAQLWLGPAAFINHDCRPNCKFVSTGRDTACVKALRDIEPGEEISCYYGDGFFGENNEFCECYTCERRGTGAFKSRVGLPAPAPVINSKYGLRETDKRLNRLKKLGDSSKNSDSQSVSSNTDADTTQEKNNATSNRKTSVGVKKNSKNRTLTRQSISRIPASSNSTSSKLTHMNNSRVPKKLKKPVKPLLSKIKLRNHCKRLEQKNNSRKLEMGNLVLKEPKVILYKNLPIKKDKETEGPVQAAAASGCLTRHAAREHRQNPGRGAHSQGDSSPCTYITRRSVRTRMNVKDASDIKLEPNMLDGYKNSVTEPCPDGEQPATEMQEELAHETAQKGEATCHKSDPNVSRKKSRQGKLMKQFSKIEESTPGHDSPGKDGMVSDLVRPLSDQGEPSGTIGVPVSYTDCAPSPVGCSVVTSDGFKTKDSFRTAKSKKKRRITRYDAQLILENNSGIPKLTLRRRHDSSSKTNDQENDGMNSSKISIKLSKDHENDNNLYVAKLNNGFNSGSGSSSTKLKIQLKRDEESRGSYTEGLHENGVCCSDPLSLLESQMEVDDYSQYDEESTGESSSSEGDEEEDDYDDDFEDDFIPLPPAKRLRLIVGKDSIDIDISSRRREDQSLRLNA</sequence>
<feature type="compositionally biased region" description="Polar residues" evidence="22">
    <location>
        <begin position="384"/>
        <end position="413"/>
    </location>
</feature>
<keyword evidence="5" id="KW-0158">Chromosome</keyword>
<dbReference type="GO" id="GO:0005634">
    <property type="term" value="C:nucleus"/>
    <property type="evidence" value="ECO:0007669"/>
    <property type="project" value="UniProtKB-SubCell"/>
</dbReference>
<keyword evidence="15" id="KW-0804">Transcription</keyword>
<keyword evidence="9" id="KW-0808">Transferase</keyword>
<feature type="region of interest" description="Disordered" evidence="22">
    <location>
        <begin position="1"/>
        <end position="66"/>
    </location>
</feature>
<dbReference type="EC" id="2.1.1.362" evidence="4"/>
<dbReference type="Proteomes" id="UP000694398">
    <property type="component" value="Unassembled WGS sequence"/>
</dbReference>
<dbReference type="SMART" id="SM00317">
    <property type="entry name" value="SET"/>
    <property type="match status" value="1"/>
</dbReference>
<comment type="subcellular location">
    <subcellularLocation>
        <location evidence="2">Chromosome</location>
    </subcellularLocation>
    <subcellularLocation>
        <location evidence="1">Nucleus</location>
    </subcellularLocation>
</comment>
<evidence type="ECO:0000256" key="3">
    <source>
        <dbReference type="ARBA" id="ARBA00012187"/>
    </source>
</evidence>
<evidence type="ECO:0000256" key="19">
    <source>
        <dbReference type="ARBA" id="ARBA00048226"/>
    </source>
</evidence>
<dbReference type="PROSITE" id="PS51570">
    <property type="entry name" value="SAM_MT43_SUVAR420_2"/>
    <property type="match status" value="1"/>
</dbReference>
<dbReference type="GO" id="GO:0140941">
    <property type="term" value="F:histone H4K20me methyltransferase activity"/>
    <property type="evidence" value="ECO:0007669"/>
    <property type="project" value="UniProtKB-EC"/>
</dbReference>
<keyword evidence="25" id="KW-1185">Reference proteome</keyword>
<evidence type="ECO:0000256" key="16">
    <source>
        <dbReference type="ARBA" id="ARBA00023242"/>
    </source>
</evidence>
<evidence type="ECO:0000256" key="8">
    <source>
        <dbReference type="ARBA" id="ARBA00022603"/>
    </source>
</evidence>
<keyword evidence="14" id="KW-0805">Transcription regulation</keyword>
<feature type="compositionally biased region" description="Polar residues" evidence="22">
    <location>
        <begin position="53"/>
        <end position="66"/>
    </location>
</feature>
<feature type="region of interest" description="Disordered" evidence="22">
    <location>
        <begin position="564"/>
        <end position="631"/>
    </location>
</feature>
<keyword evidence="12" id="KW-0862">Zinc</keyword>
<evidence type="ECO:0000256" key="20">
    <source>
        <dbReference type="ARBA" id="ARBA00048602"/>
    </source>
</evidence>
<evidence type="ECO:0000256" key="13">
    <source>
        <dbReference type="ARBA" id="ARBA00022853"/>
    </source>
</evidence>
<dbReference type="PANTHER" id="PTHR12977">
    <property type="entry name" value="SUPPRESSOR OF VARIEGATION 4-20-RELATED"/>
    <property type="match status" value="1"/>
</dbReference>
<evidence type="ECO:0000256" key="10">
    <source>
        <dbReference type="ARBA" id="ARBA00022691"/>
    </source>
</evidence>
<feature type="compositionally biased region" description="Acidic residues" evidence="22">
    <location>
        <begin position="789"/>
        <end position="799"/>
    </location>
</feature>
<evidence type="ECO:0000256" key="6">
    <source>
        <dbReference type="ARBA" id="ARBA00022491"/>
    </source>
</evidence>
<evidence type="ECO:0000259" key="23">
    <source>
        <dbReference type="PROSITE" id="PS50280"/>
    </source>
</evidence>
<accession>A0A8C2W7B1</accession>
<dbReference type="GO" id="GO:0045830">
    <property type="term" value="P:positive regulation of isotype switching"/>
    <property type="evidence" value="ECO:0007669"/>
    <property type="project" value="UniProtKB-ARBA"/>
</dbReference>
<feature type="compositionally biased region" description="Basic and acidic residues" evidence="22">
    <location>
        <begin position="35"/>
        <end position="51"/>
    </location>
</feature>
<feature type="compositionally biased region" description="Polar residues" evidence="22">
    <location>
        <begin position="356"/>
        <end position="374"/>
    </location>
</feature>
<evidence type="ECO:0000256" key="12">
    <source>
        <dbReference type="ARBA" id="ARBA00022833"/>
    </source>
</evidence>
<dbReference type="CDD" id="cd19184">
    <property type="entry name" value="SET_KMT5B"/>
    <property type="match status" value="1"/>
</dbReference>
<evidence type="ECO:0000256" key="11">
    <source>
        <dbReference type="ARBA" id="ARBA00022723"/>
    </source>
</evidence>
<dbReference type="InterPro" id="IPR041938">
    <property type="entry name" value="Hist-Lys_N-MTase_N"/>
</dbReference>
<feature type="region of interest" description="Disordered" evidence="22">
    <location>
        <begin position="340"/>
        <end position="419"/>
    </location>
</feature>
<dbReference type="Ensembl" id="ENSCLAT00000024453.1">
    <property type="protein sequence ID" value="ENSCLAP00000024219.1"/>
    <property type="gene ID" value="ENSCLAG00000016628.1"/>
</dbReference>
<feature type="compositionally biased region" description="Polar residues" evidence="22">
    <location>
        <begin position="24"/>
        <end position="33"/>
    </location>
</feature>
<evidence type="ECO:0000313" key="24">
    <source>
        <dbReference type="Ensembl" id="ENSCLAP00000024219.1"/>
    </source>
</evidence>
<dbReference type="InterPro" id="IPR001214">
    <property type="entry name" value="SET_dom"/>
</dbReference>
<protein>
    <recommendedName>
        <fullName evidence="17">[histone H4]-N-methyl-L-lysine20 N-methyltransferase KMT5B</fullName>
        <ecNumber evidence="3">2.1.1.361</ecNumber>
        <ecNumber evidence="4">2.1.1.362</ecNumber>
    </recommendedName>
    <alternativeName>
        <fullName evidence="18">[histone H4]-lysine20 N-methyltransferase KMT5B</fullName>
    </alternativeName>
</protein>
<dbReference type="SUPFAM" id="SSF82199">
    <property type="entry name" value="SET domain"/>
    <property type="match status" value="1"/>
</dbReference>
<comment type="catalytic activity">
    <reaction evidence="21">
        <text>N(6)-methyl-L-lysyl(20)-[histone H4] + S-adenosyl-L-methionine = N(6),N(6)-dimethyl-L-lysyl(20)-[histone H4] + S-adenosyl-L-homocysteine + H(+)</text>
        <dbReference type="Rhea" id="RHEA:60348"/>
        <dbReference type="Rhea" id="RHEA-COMP:15555"/>
        <dbReference type="Rhea" id="RHEA-COMP:15556"/>
        <dbReference type="ChEBI" id="CHEBI:15378"/>
        <dbReference type="ChEBI" id="CHEBI:57856"/>
        <dbReference type="ChEBI" id="CHEBI:59789"/>
        <dbReference type="ChEBI" id="CHEBI:61929"/>
        <dbReference type="ChEBI" id="CHEBI:61976"/>
        <dbReference type="EC" id="2.1.1.362"/>
    </reaction>
    <physiologicalReaction direction="left-to-right" evidence="21">
        <dbReference type="Rhea" id="RHEA:60349"/>
    </physiologicalReaction>
</comment>
<name>A0A8C2W7B1_CHILA</name>
<feature type="domain" description="SET" evidence="23">
    <location>
        <begin position="170"/>
        <end position="285"/>
    </location>
</feature>
<keyword evidence="11" id="KW-0479">Metal-binding</keyword>
<evidence type="ECO:0000256" key="18">
    <source>
        <dbReference type="ARBA" id="ARBA00031835"/>
    </source>
</evidence>
<keyword evidence="10" id="KW-0949">S-adenosyl-L-methionine</keyword>
<dbReference type="FunFam" id="1.10.10.1700:FF:000001">
    <property type="entry name" value="Histone-lysine N-methyltransferase"/>
    <property type="match status" value="1"/>
</dbReference>
<gene>
    <name evidence="24" type="primary">KMT5B</name>
</gene>
<keyword evidence="8" id="KW-0489">Methyltransferase</keyword>
<dbReference type="Pfam" id="PF00856">
    <property type="entry name" value="SET"/>
    <property type="match status" value="1"/>
</dbReference>
<feature type="compositionally biased region" description="Basic and acidic residues" evidence="22">
    <location>
        <begin position="597"/>
        <end position="610"/>
    </location>
</feature>
<evidence type="ECO:0000256" key="1">
    <source>
        <dbReference type="ARBA" id="ARBA00004123"/>
    </source>
</evidence>
<feature type="compositionally biased region" description="Low complexity" evidence="22">
    <location>
        <begin position="344"/>
        <end position="355"/>
    </location>
</feature>
<dbReference type="GO" id="GO:0140944">
    <property type="term" value="F:histone H4K20 monomethyltransferase activity"/>
    <property type="evidence" value="ECO:0007669"/>
    <property type="project" value="UniProtKB-EC"/>
</dbReference>
<dbReference type="InterPro" id="IPR039977">
    <property type="entry name" value="Suv4-20/Set9"/>
</dbReference>
<evidence type="ECO:0000256" key="21">
    <source>
        <dbReference type="ARBA" id="ARBA00048710"/>
    </source>
</evidence>